<organism evidence="2 3">
    <name type="scientific">Portunus trituberculatus</name>
    <name type="common">Swimming crab</name>
    <name type="synonym">Neptunus trituberculatus</name>
    <dbReference type="NCBI Taxonomy" id="210409"/>
    <lineage>
        <taxon>Eukaryota</taxon>
        <taxon>Metazoa</taxon>
        <taxon>Ecdysozoa</taxon>
        <taxon>Arthropoda</taxon>
        <taxon>Crustacea</taxon>
        <taxon>Multicrustacea</taxon>
        <taxon>Malacostraca</taxon>
        <taxon>Eumalacostraca</taxon>
        <taxon>Eucarida</taxon>
        <taxon>Decapoda</taxon>
        <taxon>Pleocyemata</taxon>
        <taxon>Brachyura</taxon>
        <taxon>Eubrachyura</taxon>
        <taxon>Portunoidea</taxon>
        <taxon>Portunidae</taxon>
        <taxon>Portuninae</taxon>
        <taxon>Portunus</taxon>
    </lineage>
</organism>
<feature type="region of interest" description="Disordered" evidence="1">
    <location>
        <begin position="60"/>
        <end position="92"/>
    </location>
</feature>
<dbReference type="EMBL" id="VSRR010002032">
    <property type="protein sequence ID" value="MPC29202.1"/>
    <property type="molecule type" value="Genomic_DNA"/>
</dbReference>
<proteinExistence type="predicted"/>
<gene>
    <name evidence="2" type="ORF">E2C01_022423</name>
</gene>
<evidence type="ECO:0000313" key="2">
    <source>
        <dbReference type="EMBL" id="MPC29202.1"/>
    </source>
</evidence>
<evidence type="ECO:0000313" key="3">
    <source>
        <dbReference type="Proteomes" id="UP000324222"/>
    </source>
</evidence>
<evidence type="ECO:0000256" key="1">
    <source>
        <dbReference type="SAM" id="MobiDB-lite"/>
    </source>
</evidence>
<dbReference type="Proteomes" id="UP000324222">
    <property type="component" value="Unassembled WGS sequence"/>
</dbReference>
<keyword evidence="3" id="KW-1185">Reference proteome</keyword>
<feature type="compositionally biased region" description="Polar residues" evidence="1">
    <location>
        <begin position="79"/>
        <end position="92"/>
    </location>
</feature>
<accession>A0A5B7E5B0</accession>
<dbReference type="AlphaFoldDB" id="A0A5B7E5B0"/>
<protein>
    <submittedName>
        <fullName evidence="2">Uncharacterized protein</fullName>
    </submittedName>
</protein>
<name>A0A5B7E5B0_PORTR</name>
<reference evidence="2 3" key="1">
    <citation type="submission" date="2019-05" db="EMBL/GenBank/DDBJ databases">
        <title>Another draft genome of Portunus trituberculatus and its Hox gene families provides insights of decapod evolution.</title>
        <authorList>
            <person name="Jeong J.-H."/>
            <person name="Song I."/>
            <person name="Kim S."/>
            <person name="Choi T."/>
            <person name="Kim D."/>
            <person name="Ryu S."/>
            <person name="Kim W."/>
        </authorList>
    </citation>
    <scope>NUCLEOTIDE SEQUENCE [LARGE SCALE GENOMIC DNA]</scope>
    <source>
        <tissue evidence="2">Muscle</tissue>
    </source>
</reference>
<comment type="caution">
    <text evidence="2">The sequence shown here is derived from an EMBL/GenBank/DDBJ whole genome shotgun (WGS) entry which is preliminary data.</text>
</comment>
<sequence>MLGAHVCPSGVFRYRRRLVDAHLFYSRRHRGPSGVSCKFKQHRNYDSTAITCRPSFAASPPPRLGLGGGHSLSDSRGLNSPSTTLRRTQTHP</sequence>